<dbReference type="InterPro" id="IPR016186">
    <property type="entry name" value="C-type_lectin-like/link_sf"/>
</dbReference>
<reference evidence="1" key="1">
    <citation type="submission" date="2022-08" db="UniProtKB">
        <authorList>
            <consortium name="EnsemblMetazoa"/>
        </authorList>
    </citation>
    <scope>IDENTIFICATION</scope>
    <source>
        <strain evidence="1">05x7-T-G4-1.051#20</strain>
    </source>
</reference>
<dbReference type="Gene3D" id="3.10.100.10">
    <property type="entry name" value="Mannose-Binding Protein A, subunit A"/>
    <property type="match status" value="1"/>
</dbReference>
<dbReference type="CDD" id="cd00037">
    <property type="entry name" value="CLECT"/>
    <property type="match status" value="1"/>
</dbReference>
<dbReference type="Proteomes" id="UP000005408">
    <property type="component" value="Unassembled WGS sequence"/>
</dbReference>
<accession>A0A8W8MI31</accession>
<organism evidence="1 2">
    <name type="scientific">Magallana gigas</name>
    <name type="common">Pacific oyster</name>
    <name type="synonym">Crassostrea gigas</name>
    <dbReference type="NCBI Taxonomy" id="29159"/>
    <lineage>
        <taxon>Eukaryota</taxon>
        <taxon>Metazoa</taxon>
        <taxon>Spiralia</taxon>
        <taxon>Lophotrochozoa</taxon>
        <taxon>Mollusca</taxon>
        <taxon>Bivalvia</taxon>
        <taxon>Autobranchia</taxon>
        <taxon>Pteriomorphia</taxon>
        <taxon>Ostreida</taxon>
        <taxon>Ostreoidea</taxon>
        <taxon>Ostreidae</taxon>
        <taxon>Magallana</taxon>
    </lineage>
</organism>
<dbReference type="AlphaFoldDB" id="A0A8W8MI31"/>
<dbReference type="SUPFAM" id="SSF56436">
    <property type="entry name" value="C-type lectin-like"/>
    <property type="match status" value="1"/>
</dbReference>
<evidence type="ECO:0000313" key="2">
    <source>
        <dbReference type="Proteomes" id="UP000005408"/>
    </source>
</evidence>
<protein>
    <recommendedName>
        <fullName evidence="3">C-type lectin domain-containing protein</fullName>
    </recommendedName>
</protein>
<proteinExistence type="predicted"/>
<evidence type="ECO:0000313" key="1">
    <source>
        <dbReference type="EnsemblMetazoa" id="G32409.1:cds"/>
    </source>
</evidence>
<evidence type="ECO:0008006" key="3">
    <source>
        <dbReference type="Google" id="ProtNLM"/>
    </source>
</evidence>
<dbReference type="InterPro" id="IPR016187">
    <property type="entry name" value="CTDL_fold"/>
</dbReference>
<keyword evidence="2" id="KW-1185">Reference proteome</keyword>
<dbReference type="EnsemblMetazoa" id="G32409.1">
    <property type="protein sequence ID" value="G32409.1:cds"/>
    <property type="gene ID" value="G32409"/>
</dbReference>
<name>A0A8W8MI31_MAGGI</name>
<sequence length="214" mass="23245">MLIWRLINPAMKNLMKYVVISTVTSYMIMNTVAMTTNNRVLLSGVLVGSALAASYYGGYTFSPEELATLTTAVLVLNFPRKQRAEDSCTAPGYISDPVMGCYRLYKESKNSADAKQQCANDGGRLLIINSAAEFTKLVSLLNQESIVDLWVHGSRSSVSSPWLTDNGNPLPYICNGYKTSTRPTTLAFGMNADGTCGGLPIQAPISFICEILFA</sequence>